<reference evidence="10 11" key="1">
    <citation type="submission" date="2018-08" db="EMBL/GenBank/DDBJ databases">
        <title>Genomic Encyclopedia of Type Strains, Phase IV (KMG-IV): sequencing the most valuable type-strain genomes for metagenomic binning, comparative biology and taxonomic classification.</title>
        <authorList>
            <person name="Goeker M."/>
        </authorList>
    </citation>
    <scope>NUCLEOTIDE SEQUENCE [LARGE SCALE GENOMIC DNA]</scope>
    <source>
        <strain evidence="10 11">BW863</strain>
    </source>
</reference>
<evidence type="ECO:0000313" key="11">
    <source>
        <dbReference type="Proteomes" id="UP000256900"/>
    </source>
</evidence>
<dbReference type="NCBIfam" id="TIGR00836">
    <property type="entry name" value="amt"/>
    <property type="match status" value="1"/>
</dbReference>
<sequence length="496" mass="51301">MKLIPSVRTGLTSAWEACKKPSRLALAALVLGILFSVNLSAFDSAHAQTPAPAAAPAAAAPAPAAAPATPPAPPACDANHLTVCTPNSGDTAWMLTSMALVLMMTVPGLGLFYGGMVRKKNVVDTVMTSFAITCLITVIFAVITYSLAFTPGSAFIGGTSRAFLQGVLSDVSNNTGNPNPLAPTIPEMVYMAFQMTFAIITPALIAGAFAERMKFSAMMIFMTLWAIFVYAPIAHWVWGPDGLLSNGNPKAWVHVLDYAGGTVVHINSGVAGLMCALFLGKRNDTGPAHNVVLTFIGASLLWVGWFGFNAGSAVSAGVVAGMAMTVTQIATAVAGLTWMLIEWAHRGKPTIVGICSGAVAGLVAITPASGFVGPAGSIWIGIAVAVFCYFTVTFVKGWIGYDDALDCFGVHACGGALGAILTGVFAINQYGGTPGLIEGNPGQVVNQLIGVGVVIAYDVIVTSIILFLIKVTIGLRVSPEVERDGLDLALHGEVVQ</sequence>
<keyword evidence="3 8" id="KW-0813">Transport</keyword>
<evidence type="ECO:0000259" key="9">
    <source>
        <dbReference type="Pfam" id="PF00909"/>
    </source>
</evidence>
<evidence type="ECO:0000256" key="4">
    <source>
        <dbReference type="ARBA" id="ARBA00022692"/>
    </source>
</evidence>
<dbReference type="GO" id="GO:0008519">
    <property type="term" value="F:ammonium channel activity"/>
    <property type="evidence" value="ECO:0007669"/>
    <property type="project" value="InterPro"/>
</dbReference>
<gene>
    <name evidence="10" type="ORF">DES32_0712</name>
</gene>
<keyword evidence="7 8" id="KW-0924">Ammonia transport</keyword>
<evidence type="ECO:0000256" key="2">
    <source>
        <dbReference type="ARBA" id="ARBA00005887"/>
    </source>
</evidence>
<dbReference type="InterPro" id="IPR001905">
    <property type="entry name" value="Ammonium_transpt"/>
</dbReference>
<feature type="transmembrane region" description="Helical" evidence="8">
    <location>
        <begin position="291"/>
        <end position="308"/>
    </location>
</feature>
<evidence type="ECO:0000256" key="3">
    <source>
        <dbReference type="ARBA" id="ARBA00022448"/>
    </source>
</evidence>
<keyword evidence="11" id="KW-1185">Reference proteome</keyword>
<dbReference type="InterPro" id="IPR029020">
    <property type="entry name" value="Ammonium/urea_transptr"/>
</dbReference>
<dbReference type="EMBL" id="QUMO01000001">
    <property type="protein sequence ID" value="REF89490.1"/>
    <property type="molecule type" value="Genomic_DNA"/>
</dbReference>
<feature type="transmembrane region" description="Helical" evidence="8">
    <location>
        <begin position="188"/>
        <end position="210"/>
    </location>
</feature>
<keyword evidence="4 8" id="KW-0812">Transmembrane</keyword>
<evidence type="ECO:0000256" key="7">
    <source>
        <dbReference type="ARBA" id="ARBA00023177"/>
    </source>
</evidence>
<protein>
    <recommendedName>
        <fullName evidence="8">Ammonium transporter</fullName>
    </recommendedName>
</protein>
<name>A0A3D9Z5G7_9HYPH</name>
<dbReference type="RefSeq" id="WP_115835253.1">
    <property type="nucleotide sequence ID" value="NZ_CP025086.1"/>
</dbReference>
<comment type="caution">
    <text evidence="10">The sequence shown here is derived from an EMBL/GenBank/DDBJ whole genome shotgun (WGS) entry which is preliminary data.</text>
</comment>
<feature type="transmembrane region" description="Helical" evidence="8">
    <location>
        <begin position="351"/>
        <end position="372"/>
    </location>
</feature>
<feature type="transmembrane region" description="Helical" evidence="8">
    <location>
        <begin position="378"/>
        <end position="395"/>
    </location>
</feature>
<comment type="subcellular location">
    <subcellularLocation>
        <location evidence="8">Cell membrane</location>
        <topology evidence="8">Multi-pass membrane protein</topology>
    </subcellularLocation>
    <subcellularLocation>
        <location evidence="1">Membrane</location>
        <topology evidence="1">Multi-pass membrane protein</topology>
    </subcellularLocation>
</comment>
<dbReference type="Proteomes" id="UP000256900">
    <property type="component" value="Unassembled WGS sequence"/>
</dbReference>
<evidence type="ECO:0000256" key="8">
    <source>
        <dbReference type="RuleBase" id="RU362002"/>
    </source>
</evidence>
<evidence type="ECO:0000256" key="1">
    <source>
        <dbReference type="ARBA" id="ARBA00004141"/>
    </source>
</evidence>
<dbReference type="Gene3D" id="1.10.3430.10">
    <property type="entry name" value="Ammonium transporter AmtB like domains"/>
    <property type="match status" value="1"/>
</dbReference>
<dbReference type="OrthoDB" id="9814202at2"/>
<keyword evidence="5 8" id="KW-1133">Transmembrane helix</keyword>
<feature type="domain" description="Ammonium transporter AmtB-like" evidence="9">
    <location>
        <begin position="92"/>
        <end position="494"/>
    </location>
</feature>
<comment type="similarity">
    <text evidence="2 8">Belongs to the ammonia transporter channel (TC 1.A.11.2) family.</text>
</comment>
<organism evidence="10 11">
    <name type="scientific">Methylovirgula ligni</name>
    <dbReference type="NCBI Taxonomy" id="569860"/>
    <lineage>
        <taxon>Bacteria</taxon>
        <taxon>Pseudomonadati</taxon>
        <taxon>Pseudomonadota</taxon>
        <taxon>Alphaproteobacteria</taxon>
        <taxon>Hyphomicrobiales</taxon>
        <taxon>Beijerinckiaceae</taxon>
        <taxon>Methylovirgula</taxon>
    </lineage>
</organism>
<accession>A0A3D9Z5G7</accession>
<feature type="transmembrane region" description="Helical" evidence="8">
    <location>
        <begin position="407"/>
        <end position="427"/>
    </location>
</feature>
<dbReference type="InterPro" id="IPR018047">
    <property type="entry name" value="Ammonium_transpt_CS"/>
</dbReference>
<dbReference type="InterPro" id="IPR024041">
    <property type="entry name" value="NH4_transpt_AmtB-like_dom"/>
</dbReference>
<dbReference type="Pfam" id="PF00909">
    <property type="entry name" value="Ammonium_transp"/>
    <property type="match status" value="1"/>
</dbReference>
<feature type="transmembrane region" description="Helical" evidence="8">
    <location>
        <begin position="258"/>
        <end position="279"/>
    </location>
</feature>
<evidence type="ECO:0000256" key="6">
    <source>
        <dbReference type="ARBA" id="ARBA00023136"/>
    </source>
</evidence>
<dbReference type="GO" id="GO:0005886">
    <property type="term" value="C:plasma membrane"/>
    <property type="evidence" value="ECO:0007669"/>
    <property type="project" value="UniProtKB-SubCell"/>
</dbReference>
<feature type="transmembrane region" description="Helical" evidence="8">
    <location>
        <begin position="126"/>
        <end position="148"/>
    </location>
</feature>
<dbReference type="AlphaFoldDB" id="A0A3D9Z5G7"/>
<feature type="transmembrane region" description="Helical" evidence="8">
    <location>
        <begin position="217"/>
        <end position="238"/>
    </location>
</feature>
<proteinExistence type="inferred from homology"/>
<feature type="transmembrane region" description="Helical" evidence="8">
    <location>
        <begin position="447"/>
        <end position="469"/>
    </location>
</feature>
<dbReference type="PANTHER" id="PTHR43029:SF10">
    <property type="entry name" value="AMMONIUM TRANSPORTER MEP2"/>
    <property type="match status" value="1"/>
</dbReference>
<feature type="transmembrane region" description="Helical" evidence="8">
    <location>
        <begin position="314"/>
        <end position="339"/>
    </location>
</feature>
<feature type="transmembrane region" description="Helical" evidence="8">
    <location>
        <begin position="92"/>
        <end position="114"/>
    </location>
</feature>
<evidence type="ECO:0000313" key="10">
    <source>
        <dbReference type="EMBL" id="REF89490.1"/>
    </source>
</evidence>
<keyword evidence="6 8" id="KW-0472">Membrane</keyword>
<dbReference type="PROSITE" id="PS01219">
    <property type="entry name" value="AMMONIUM_TRANSP"/>
    <property type="match status" value="1"/>
</dbReference>
<dbReference type="SUPFAM" id="SSF111352">
    <property type="entry name" value="Ammonium transporter"/>
    <property type="match status" value="1"/>
</dbReference>
<dbReference type="PANTHER" id="PTHR43029">
    <property type="entry name" value="AMMONIUM TRANSPORTER MEP2"/>
    <property type="match status" value="1"/>
</dbReference>
<evidence type="ECO:0000256" key="5">
    <source>
        <dbReference type="ARBA" id="ARBA00022989"/>
    </source>
</evidence>